<dbReference type="InterPro" id="IPR049996">
    <property type="entry name" value="Slr7037-like"/>
</dbReference>
<feature type="region of interest" description="Disordered" evidence="1">
    <location>
        <begin position="415"/>
        <end position="434"/>
    </location>
</feature>
<sequence length="1091" mass="123739">MHLHYLHPQHLEELVNSSGINLHIAKLNFMSLQGINAYEYLLISELLPRTNTGMVKSAWLQRYAHITEGGWWCSGLDPLNDWQMMEWGCFKPNQPRLNQNGKSIKYEHPPSTPTRVFCLRVTLQVWQQVAQRYNLSMPNNISIAPNGEAVGFWQWVMEQNVSVIICEGVKKAATLLTQGYPAIAIPGITSGYRVVKDDFGKVTRRQLIPDLGMFTIKKRTFYICFDFETKPKTIAAVNNAISQLGFLFQEKNCPVKVIELPGIEKGVDEFIVAKGASSFEKVYRQSVDLEVYLAQSKPHTELTIPPALTVNCPYLGEIPFPTSGLVGVKSAKGTGKTTGLKAVVNQAKNRNQPVLLITHRIQLGRFLCEKIGIKWGIGNGESEQGRQGDKGTRGQGERTMINSCSLSSLSNAQSRQLPQVGKPAHGNGSPMPDAQSPIPKSFGLCVDSIWRLNPEDWQGAIVILDEVEQSLWHLLNSNTCKQKRVKILKVFQQLVSTVLTTGGLVITQDADLSDVSLEYLQGLAGIKLTPWIVLNQWQPQRGWDVTFYDSPNPTPLIHQLELDLIAGRKCYVTTDSRTGRYSCETIELYLKERLEKLRRQFPKTLVVSSQTTNTPGHAAVDFVAAINQKIPEYDTVFVTPSIGTGISIDVQHFDRVYGIFQGVIPDSEARQALARVRDDVPRVVWCAKRGIGLIGSGSTNYRLLSYWYQENQKDNLALLSPLHKIDVDLPLVYDPIHLRTWAKLSARVNASIRLYRQSLQDGLIADGHQIWARSNAVHNNIIRDLRLAFLATDPHDSATRRRLILEIVKVQKDWSDNRQKAKEIKRKIKDIKQQNQLVAAAAVANARDIDYVEYEQLLAKHSHTTEERHEIQKYILRQRYGIEVTPLLKLQDDKGYYGQLLTHYYLTHESEYFHIRDQQEWHQQLFWGDGQVFLPDLKTYTLKVEAMKALGMLEFIEAEREFTENDPDLRLLKNLAFQNSKHIKRVLGINLGSEVEGISAIKILSRILSLLGLKLKRINEAYQIDTESFNDGREKIFAVWHQRDELMLTKVKSVSYEMADYSSGWKVEIIQTKPVKANYVMPTPTLPLSTI</sequence>
<name>A0A951Q0G7_9NOST</name>
<protein>
    <submittedName>
        <fullName evidence="3">DUF3854 domain-containing protein</fullName>
    </submittedName>
</protein>
<gene>
    <name evidence="3" type="ORF">KME32_18555</name>
</gene>
<accession>A0A951Q0G7</accession>
<evidence type="ECO:0000259" key="2">
    <source>
        <dbReference type="Pfam" id="PF12965"/>
    </source>
</evidence>
<evidence type="ECO:0000256" key="1">
    <source>
        <dbReference type="SAM" id="MobiDB-lite"/>
    </source>
</evidence>
<evidence type="ECO:0000313" key="4">
    <source>
        <dbReference type="Proteomes" id="UP000715781"/>
    </source>
</evidence>
<dbReference type="AlphaFoldDB" id="A0A951Q0G7"/>
<dbReference type="PANTHER" id="PTHR34985">
    <property type="entry name" value="SLR0554 PROTEIN"/>
    <property type="match status" value="1"/>
</dbReference>
<dbReference type="PANTHER" id="PTHR34985:SF1">
    <property type="entry name" value="SLR0554 PROTEIN"/>
    <property type="match status" value="1"/>
</dbReference>
<dbReference type="NCBIfam" id="NF042913">
    <property type="entry name" value="CyRepA1"/>
    <property type="match status" value="1"/>
</dbReference>
<dbReference type="EMBL" id="JAHHHN010000011">
    <property type="protein sequence ID" value="MBW4563108.1"/>
    <property type="molecule type" value="Genomic_DNA"/>
</dbReference>
<reference evidence="3" key="1">
    <citation type="submission" date="2021-05" db="EMBL/GenBank/DDBJ databases">
        <authorList>
            <person name="Pietrasiak N."/>
            <person name="Ward R."/>
            <person name="Stajich J.E."/>
            <person name="Kurbessoian T."/>
        </authorList>
    </citation>
    <scope>NUCLEOTIDE SEQUENCE</scope>
    <source>
        <strain evidence="3">JT2-VF2</strain>
    </source>
</reference>
<dbReference type="Proteomes" id="UP000715781">
    <property type="component" value="Unassembled WGS sequence"/>
</dbReference>
<proteinExistence type="predicted"/>
<evidence type="ECO:0000313" key="3">
    <source>
        <dbReference type="EMBL" id="MBW4563108.1"/>
    </source>
</evidence>
<organism evidence="3 4">
    <name type="scientific">Mojavia pulchra JT2-VF2</name>
    <dbReference type="NCBI Taxonomy" id="287848"/>
    <lineage>
        <taxon>Bacteria</taxon>
        <taxon>Bacillati</taxon>
        <taxon>Cyanobacteriota</taxon>
        <taxon>Cyanophyceae</taxon>
        <taxon>Nostocales</taxon>
        <taxon>Nostocaceae</taxon>
    </lineage>
</organism>
<dbReference type="Pfam" id="PF12965">
    <property type="entry name" value="DUF3854"/>
    <property type="match status" value="1"/>
</dbReference>
<dbReference type="InterPro" id="IPR024385">
    <property type="entry name" value="DUF3854"/>
</dbReference>
<comment type="caution">
    <text evidence="3">The sequence shown here is derived from an EMBL/GenBank/DDBJ whole genome shotgun (WGS) entry which is preliminary data.</text>
</comment>
<reference evidence="3" key="2">
    <citation type="journal article" date="2022" name="Microbiol. Resour. Announc.">
        <title>Metagenome Sequencing to Explore Phylogenomics of Terrestrial Cyanobacteria.</title>
        <authorList>
            <person name="Ward R.D."/>
            <person name="Stajich J.E."/>
            <person name="Johansen J.R."/>
            <person name="Huntemann M."/>
            <person name="Clum A."/>
            <person name="Foster B."/>
            <person name="Foster B."/>
            <person name="Roux S."/>
            <person name="Palaniappan K."/>
            <person name="Varghese N."/>
            <person name="Mukherjee S."/>
            <person name="Reddy T.B.K."/>
            <person name="Daum C."/>
            <person name="Copeland A."/>
            <person name="Chen I.A."/>
            <person name="Ivanova N.N."/>
            <person name="Kyrpides N.C."/>
            <person name="Shapiro N."/>
            <person name="Eloe-Fadrosh E.A."/>
            <person name="Pietrasiak N."/>
        </authorList>
    </citation>
    <scope>NUCLEOTIDE SEQUENCE</scope>
    <source>
        <strain evidence="3">JT2-VF2</strain>
    </source>
</reference>
<feature type="domain" description="DUF3854" evidence="2">
    <location>
        <begin position="152"/>
        <end position="276"/>
    </location>
</feature>